<dbReference type="Pfam" id="PF01569">
    <property type="entry name" value="PAP2"/>
    <property type="match status" value="1"/>
</dbReference>
<dbReference type="Proteomes" id="UP000177177">
    <property type="component" value="Unassembled WGS sequence"/>
</dbReference>
<dbReference type="AlphaFoldDB" id="A0A1G2KX37"/>
<dbReference type="SMART" id="SM00014">
    <property type="entry name" value="acidPPc"/>
    <property type="match status" value="1"/>
</dbReference>
<dbReference type="EMBL" id="MHQN01000007">
    <property type="protein sequence ID" value="OHA03977.1"/>
    <property type="molecule type" value="Genomic_DNA"/>
</dbReference>
<organism evidence="3 4">
    <name type="scientific">Candidatus Sungbacteria bacterium RIFCSPHIGHO2_02_FULL_53_17</name>
    <dbReference type="NCBI Taxonomy" id="1802275"/>
    <lineage>
        <taxon>Bacteria</taxon>
        <taxon>Candidatus Sungiibacteriota</taxon>
    </lineage>
</organism>
<keyword evidence="1" id="KW-0812">Transmembrane</keyword>
<dbReference type="InterPro" id="IPR036938">
    <property type="entry name" value="PAP2/HPO_sf"/>
</dbReference>
<protein>
    <recommendedName>
        <fullName evidence="2">Phosphatidic acid phosphatase type 2/haloperoxidase domain-containing protein</fullName>
    </recommendedName>
</protein>
<evidence type="ECO:0000313" key="3">
    <source>
        <dbReference type="EMBL" id="OHA03977.1"/>
    </source>
</evidence>
<dbReference type="Gene3D" id="1.20.144.10">
    <property type="entry name" value="Phosphatidic acid phosphatase type 2/haloperoxidase"/>
    <property type="match status" value="1"/>
</dbReference>
<comment type="caution">
    <text evidence="3">The sequence shown here is derived from an EMBL/GenBank/DDBJ whole genome shotgun (WGS) entry which is preliminary data.</text>
</comment>
<feature type="transmembrane region" description="Helical" evidence="1">
    <location>
        <begin position="107"/>
        <end position="128"/>
    </location>
</feature>
<name>A0A1G2KX37_9BACT</name>
<evidence type="ECO:0000259" key="2">
    <source>
        <dbReference type="SMART" id="SM00014"/>
    </source>
</evidence>
<evidence type="ECO:0000313" key="4">
    <source>
        <dbReference type="Proteomes" id="UP000177177"/>
    </source>
</evidence>
<keyword evidence="1" id="KW-0472">Membrane</keyword>
<accession>A0A1G2KX37</accession>
<dbReference type="SUPFAM" id="SSF48317">
    <property type="entry name" value="Acid phosphatase/Vanadium-dependent haloperoxidase"/>
    <property type="match status" value="1"/>
</dbReference>
<feature type="domain" description="Phosphatidic acid phosphatase type 2/haloperoxidase" evidence="2">
    <location>
        <begin position="61"/>
        <end position="174"/>
    </location>
</feature>
<keyword evidence="1" id="KW-1133">Transmembrane helix</keyword>
<feature type="transmembrane region" description="Helical" evidence="1">
    <location>
        <begin position="25"/>
        <end position="51"/>
    </location>
</feature>
<evidence type="ECO:0000256" key="1">
    <source>
        <dbReference type="SAM" id="Phobius"/>
    </source>
</evidence>
<gene>
    <name evidence="3" type="ORF">A3C92_02205</name>
</gene>
<feature type="transmembrane region" description="Helical" evidence="1">
    <location>
        <begin position="159"/>
        <end position="177"/>
    </location>
</feature>
<feature type="transmembrane region" description="Helical" evidence="1">
    <location>
        <begin position="63"/>
        <end position="87"/>
    </location>
</feature>
<reference evidence="3 4" key="1">
    <citation type="journal article" date="2016" name="Nat. Commun.">
        <title>Thousands of microbial genomes shed light on interconnected biogeochemical processes in an aquifer system.</title>
        <authorList>
            <person name="Anantharaman K."/>
            <person name="Brown C.T."/>
            <person name="Hug L.A."/>
            <person name="Sharon I."/>
            <person name="Castelle C.J."/>
            <person name="Probst A.J."/>
            <person name="Thomas B.C."/>
            <person name="Singh A."/>
            <person name="Wilkins M.J."/>
            <person name="Karaoz U."/>
            <person name="Brodie E.L."/>
            <person name="Williams K.H."/>
            <person name="Hubbard S.S."/>
            <person name="Banfield J.F."/>
        </authorList>
    </citation>
    <scope>NUCLEOTIDE SEQUENCE [LARGE SCALE GENOMIC DNA]</scope>
</reference>
<dbReference type="InterPro" id="IPR000326">
    <property type="entry name" value="PAP2/HPO"/>
</dbReference>
<sequence length="190" mass="20854">MIYGFDQAVFNYLHSWAGVFPTLDAVLIFSAVYLLYAMIAGVLTYAILGYFFRAHDMRQKARLCFWLAATSSVIARVVIAEPLRMLVARSRPFEAWTLPRQLIDHAIGHSFPSGHATLAFAIAAAVFAYHRKAGLLLFGAAGLIGISRVIAGVHWPSDIVGGAIIGVAGAWISGMALRRKGYFFHREHST</sequence>
<dbReference type="PANTHER" id="PTHR14969:SF13">
    <property type="entry name" value="AT30094P"/>
    <property type="match status" value="1"/>
</dbReference>
<dbReference type="PANTHER" id="PTHR14969">
    <property type="entry name" value="SPHINGOSINE-1-PHOSPHATE PHOSPHOHYDROLASE"/>
    <property type="match status" value="1"/>
</dbReference>
<feature type="transmembrane region" description="Helical" evidence="1">
    <location>
        <begin position="135"/>
        <end position="153"/>
    </location>
</feature>
<proteinExistence type="predicted"/>